<protein>
    <submittedName>
        <fullName evidence="2">NAD(+) kinase</fullName>
    </submittedName>
</protein>
<dbReference type="Proteomes" id="UP000887579">
    <property type="component" value="Unplaced"/>
</dbReference>
<reference evidence="2" key="1">
    <citation type="submission" date="2022-11" db="UniProtKB">
        <authorList>
            <consortium name="WormBaseParasite"/>
        </authorList>
    </citation>
    <scope>IDENTIFICATION</scope>
</reference>
<dbReference type="WBParaSite" id="ES5_v2.g8482.t1">
    <property type="protein sequence ID" value="ES5_v2.g8482.t1"/>
    <property type="gene ID" value="ES5_v2.g8482"/>
</dbReference>
<sequence length="391" mass="43982">MGLAIDDSRKNFSLPITHHHEFGTSLGIYENYELHRAKLDYAHADSTSFRKKLKKRGTNFDEIQEKDKRQQDFINAMKKELEKDCIQVKIATRQNYTKDLALWSNLIISAGGDGTFLTAASKVRNEVPVIGMNTDPVGSEGHLCLTGKQQRPADEVVRQLLNGEFQWTYRQRIRVTIIKSGNDDLPLPVLPKAKRSTTSKACNFFSDDECEELEPPVEPMLALNEVFIGESHAAKVSYYEVQIDDGPMLKQKSSGLIACTGTGSTSWNYNINKLSSETVKDIMSIMYGMGFQTDQNIDEKVVDEICQRFNSQLIFEPTEPKMAFTVRDPVFNATFPKTCSRGFANKIRIKSRCSSAHLVLDGSTSIPFNQGTEVLLELIPEDALQTVILKH</sequence>
<proteinExistence type="predicted"/>
<evidence type="ECO:0000313" key="1">
    <source>
        <dbReference type="Proteomes" id="UP000887579"/>
    </source>
</evidence>
<name>A0AC34GUR5_9BILA</name>
<evidence type="ECO:0000313" key="2">
    <source>
        <dbReference type="WBParaSite" id="ES5_v2.g8482.t1"/>
    </source>
</evidence>
<organism evidence="1 2">
    <name type="scientific">Panagrolaimus sp. ES5</name>
    <dbReference type="NCBI Taxonomy" id="591445"/>
    <lineage>
        <taxon>Eukaryota</taxon>
        <taxon>Metazoa</taxon>
        <taxon>Ecdysozoa</taxon>
        <taxon>Nematoda</taxon>
        <taxon>Chromadorea</taxon>
        <taxon>Rhabditida</taxon>
        <taxon>Tylenchina</taxon>
        <taxon>Panagrolaimomorpha</taxon>
        <taxon>Panagrolaimoidea</taxon>
        <taxon>Panagrolaimidae</taxon>
        <taxon>Panagrolaimus</taxon>
    </lineage>
</organism>
<accession>A0AC34GUR5</accession>